<dbReference type="InterPro" id="IPR019587">
    <property type="entry name" value="Polyketide_cyclase/dehydratase"/>
</dbReference>
<dbReference type="Gene3D" id="3.30.530.20">
    <property type="match status" value="1"/>
</dbReference>
<dbReference type="CDD" id="cd07818">
    <property type="entry name" value="SRPBCC_1"/>
    <property type="match status" value="1"/>
</dbReference>
<dbReference type="Pfam" id="PF10604">
    <property type="entry name" value="Polyketide_cyc2"/>
    <property type="match status" value="1"/>
</dbReference>
<dbReference type="KEGG" id="xba:C7S18_19095"/>
<organism evidence="3 4">
    <name type="scientific">Ahniella affigens</name>
    <dbReference type="NCBI Taxonomy" id="2021234"/>
    <lineage>
        <taxon>Bacteria</taxon>
        <taxon>Pseudomonadati</taxon>
        <taxon>Pseudomonadota</taxon>
        <taxon>Gammaproteobacteria</taxon>
        <taxon>Lysobacterales</taxon>
        <taxon>Rhodanobacteraceae</taxon>
        <taxon>Ahniella</taxon>
    </lineage>
</organism>
<keyword evidence="1" id="KW-0812">Transmembrane</keyword>
<dbReference type="Pfam" id="PF06445">
    <property type="entry name" value="GyrI-like"/>
    <property type="match status" value="1"/>
</dbReference>
<proteinExistence type="predicted"/>
<feature type="domain" description="GyrI-like small molecule binding" evidence="2">
    <location>
        <begin position="255"/>
        <end position="341"/>
    </location>
</feature>
<evidence type="ECO:0000313" key="3">
    <source>
        <dbReference type="EMBL" id="AVP99145.1"/>
    </source>
</evidence>
<dbReference type="SUPFAM" id="SSF55961">
    <property type="entry name" value="Bet v1-like"/>
    <property type="match status" value="1"/>
</dbReference>
<dbReference type="SUPFAM" id="SSF55136">
    <property type="entry name" value="Probable bacterial effector-binding domain"/>
    <property type="match status" value="1"/>
</dbReference>
<evidence type="ECO:0000259" key="2">
    <source>
        <dbReference type="Pfam" id="PF06445"/>
    </source>
</evidence>
<accession>A0A2P1PWA5</accession>
<name>A0A2P1PWA5_9GAMM</name>
<dbReference type="AlphaFoldDB" id="A0A2P1PWA5"/>
<dbReference type="InterPro" id="IPR029442">
    <property type="entry name" value="GyrI-like"/>
</dbReference>
<sequence>MLREEFMKLLKFLVIGLLGLAVVVVAGSFLLASSVSMERSIVIDRPASVVYPLVSDYRRFNEWSPWAELDPATTYELSSPTNAVGSKFAWSSNDPSVGKGSQTITALTPNQRVETALDFGDQGQANSYVQLSAEGAGTKVNWGFKSDLHGIVERWFGLLIPSMVAPDYEKGLAKLKQVAEALPNVDVSKATVETVDLSPLPAYAIAAEAGVDAASSTEVLTAAYGEILTFMAANGIQQAGPVYTKILGHSGDTWRFEASIPAIQNDAAPTGRIVATQSFGGKALRFEHVGSYDDLAKTHALAEAYLAVHKLTEVGSRYEIYVSDPANTPVEQLQTQILVPFE</sequence>
<reference evidence="3 4" key="1">
    <citation type="submission" date="2018-03" db="EMBL/GenBank/DDBJ databases">
        <title>Ahniella affigens gen. nov., sp. nov., a gammaproteobacterium isolated from sandy soil near a stream.</title>
        <authorList>
            <person name="Ko Y."/>
            <person name="Kim J.-H."/>
        </authorList>
    </citation>
    <scope>NUCLEOTIDE SEQUENCE [LARGE SCALE GENOMIC DNA]</scope>
    <source>
        <strain evidence="3 4">D13</strain>
    </source>
</reference>
<dbReference type="EMBL" id="CP027860">
    <property type="protein sequence ID" value="AVP99145.1"/>
    <property type="molecule type" value="Genomic_DNA"/>
</dbReference>
<protein>
    <recommendedName>
        <fullName evidence="2">GyrI-like small molecule binding domain-containing protein</fullName>
    </recommendedName>
</protein>
<evidence type="ECO:0000313" key="4">
    <source>
        <dbReference type="Proteomes" id="UP000241074"/>
    </source>
</evidence>
<gene>
    <name evidence="3" type="ORF">C7S18_19095</name>
</gene>
<keyword evidence="4" id="KW-1185">Reference proteome</keyword>
<dbReference type="Gene3D" id="3.20.80.10">
    <property type="entry name" value="Regulatory factor, effector binding domain"/>
    <property type="match status" value="1"/>
</dbReference>
<dbReference type="InterPro" id="IPR011256">
    <property type="entry name" value="Reg_factor_effector_dom_sf"/>
</dbReference>
<evidence type="ECO:0000256" key="1">
    <source>
        <dbReference type="SAM" id="Phobius"/>
    </source>
</evidence>
<reference evidence="3 4" key="2">
    <citation type="submission" date="2018-03" db="EMBL/GenBank/DDBJ databases">
        <authorList>
            <person name="Keele B.F."/>
        </authorList>
    </citation>
    <scope>NUCLEOTIDE SEQUENCE [LARGE SCALE GENOMIC DNA]</scope>
    <source>
        <strain evidence="3 4">D13</strain>
    </source>
</reference>
<feature type="transmembrane region" description="Helical" evidence="1">
    <location>
        <begin position="12"/>
        <end position="32"/>
    </location>
</feature>
<dbReference type="OrthoDB" id="9807923at2"/>
<keyword evidence="1" id="KW-1133">Transmembrane helix</keyword>
<keyword evidence="1" id="KW-0472">Membrane</keyword>
<dbReference type="Proteomes" id="UP000241074">
    <property type="component" value="Chromosome"/>
</dbReference>
<dbReference type="InterPro" id="IPR023393">
    <property type="entry name" value="START-like_dom_sf"/>
</dbReference>